<feature type="signal peptide" evidence="1">
    <location>
        <begin position="1"/>
        <end position="18"/>
    </location>
</feature>
<proteinExistence type="predicted"/>
<gene>
    <name evidence="2" type="ORF">PbJCM13498_39200</name>
</gene>
<dbReference type="AlphaFoldDB" id="A0A5M4B5Q4"/>
<evidence type="ECO:0000313" key="2">
    <source>
        <dbReference type="EMBL" id="GET35057.1"/>
    </source>
</evidence>
<dbReference type="OrthoDB" id="752149at2"/>
<keyword evidence="1" id="KW-0732">Signal</keyword>
<reference evidence="2 3" key="1">
    <citation type="submission" date="2019-10" db="EMBL/GenBank/DDBJ databases">
        <title>Prolixibacter strains distinguished by the presence of nitrate reductase genes were adept at nitrate-dependent anaerobic corrosion of metallic iron and carbon steel.</title>
        <authorList>
            <person name="Iino T."/>
            <person name="Shono N."/>
            <person name="Ito K."/>
            <person name="Nakamura R."/>
            <person name="Sueoka K."/>
            <person name="Harayama S."/>
            <person name="Ohkuma M."/>
        </authorList>
    </citation>
    <scope>NUCLEOTIDE SEQUENCE [LARGE SCALE GENOMIC DNA]</scope>
    <source>
        <strain evidence="2 3">JCM 13498</strain>
    </source>
</reference>
<protein>
    <recommendedName>
        <fullName evidence="4">DUF4848 domain-containing protein</fullName>
    </recommendedName>
</protein>
<organism evidence="2 3">
    <name type="scientific">Prolixibacter bellariivorans</name>
    <dbReference type="NCBI Taxonomy" id="314319"/>
    <lineage>
        <taxon>Bacteria</taxon>
        <taxon>Pseudomonadati</taxon>
        <taxon>Bacteroidota</taxon>
        <taxon>Bacteroidia</taxon>
        <taxon>Marinilabiliales</taxon>
        <taxon>Prolixibacteraceae</taxon>
        <taxon>Prolixibacter</taxon>
    </lineage>
</organism>
<name>A0A5M4B5Q4_9BACT</name>
<accession>A0A5M4B5Q4</accession>
<dbReference type="EMBL" id="BLAX01000001">
    <property type="protein sequence ID" value="GET35057.1"/>
    <property type="molecule type" value="Genomic_DNA"/>
</dbReference>
<evidence type="ECO:0000256" key="1">
    <source>
        <dbReference type="SAM" id="SignalP"/>
    </source>
</evidence>
<keyword evidence="3" id="KW-1185">Reference proteome</keyword>
<dbReference type="RefSeq" id="WP_027586007.1">
    <property type="nucleotide sequence ID" value="NZ_BLAX01000001.1"/>
</dbReference>
<sequence>MKKIVLLCMAAALSTFFAGCQKDEINGQLTDNVQQKSATVPNVYSENGYLVFKNIETLDSIAQVMNQEDSTSQVSWEEYMHFESARTYRAKLNDEIFSTDDYSVFLKKANEAASEGYFNKKDSCMDYPFSNYSWASVLNKDGIVKVGDILYAFSKKGGIAMSKGTPELISLARKGGALPTGIEYTQFGNSLKSATINDYRTINDYGKYFKTEKRNRKYKLSVYLSYDVIKVKRRVYIPDVHDFKDVMLPDGVKYEIYCHQQKKGTFGWRDYQTHLSYKDFAVKIGGNSIPEINFTYPAVNYSDSNPSLKQPSNALSNHFILLYDAKYPFKIVSDNPPAAPKPPTVRLIDFKIWTRKTGNESDPIHFVVQ</sequence>
<comment type="caution">
    <text evidence="2">The sequence shown here is derived from an EMBL/GenBank/DDBJ whole genome shotgun (WGS) entry which is preliminary data.</text>
</comment>
<evidence type="ECO:0008006" key="4">
    <source>
        <dbReference type="Google" id="ProtNLM"/>
    </source>
</evidence>
<evidence type="ECO:0000313" key="3">
    <source>
        <dbReference type="Proteomes" id="UP000391834"/>
    </source>
</evidence>
<dbReference type="Proteomes" id="UP000391834">
    <property type="component" value="Unassembled WGS sequence"/>
</dbReference>
<feature type="chain" id="PRO_5024422846" description="DUF4848 domain-containing protein" evidence="1">
    <location>
        <begin position="19"/>
        <end position="369"/>
    </location>
</feature>
<dbReference type="PROSITE" id="PS51257">
    <property type="entry name" value="PROKAR_LIPOPROTEIN"/>
    <property type="match status" value="1"/>
</dbReference>